<gene>
    <name evidence="8" type="primary">mobA</name>
    <name evidence="10" type="ORF">R4Z09_30245</name>
</gene>
<comment type="similarity">
    <text evidence="8">Belongs to the MobA family.</text>
</comment>
<feature type="binding site" evidence="8">
    <location>
        <position position="94"/>
    </location>
    <ligand>
        <name>GTP</name>
        <dbReference type="ChEBI" id="CHEBI:37565"/>
    </ligand>
</feature>
<dbReference type="Proteomes" id="UP001357223">
    <property type="component" value="Chromosome"/>
</dbReference>
<evidence type="ECO:0000256" key="8">
    <source>
        <dbReference type="HAMAP-Rule" id="MF_00316"/>
    </source>
</evidence>
<proteinExistence type="inferred from homology"/>
<feature type="binding site" evidence="8">
    <location>
        <position position="65"/>
    </location>
    <ligand>
        <name>GTP</name>
        <dbReference type="ChEBI" id="CHEBI:37565"/>
    </ligand>
</feature>
<feature type="binding site" evidence="8">
    <location>
        <begin position="8"/>
        <end position="10"/>
    </location>
    <ligand>
        <name>GTP</name>
        <dbReference type="ChEBI" id="CHEBI:37565"/>
    </ligand>
</feature>
<dbReference type="CDD" id="cd02503">
    <property type="entry name" value="MobA"/>
    <property type="match status" value="1"/>
</dbReference>
<organism evidence="10 11">
    <name type="scientific">Niallia oryzisoli</name>
    <dbReference type="NCBI Taxonomy" id="1737571"/>
    <lineage>
        <taxon>Bacteria</taxon>
        <taxon>Bacillati</taxon>
        <taxon>Bacillota</taxon>
        <taxon>Bacilli</taxon>
        <taxon>Bacillales</taxon>
        <taxon>Bacillaceae</taxon>
        <taxon>Niallia</taxon>
    </lineage>
</organism>
<dbReference type="Pfam" id="PF12804">
    <property type="entry name" value="NTP_transf_3"/>
    <property type="match status" value="1"/>
</dbReference>
<evidence type="ECO:0000256" key="1">
    <source>
        <dbReference type="ARBA" id="ARBA00022490"/>
    </source>
</evidence>
<keyword evidence="6 8" id="KW-0342">GTP-binding</keyword>
<accession>A0ABZ2CJV6</accession>
<comment type="catalytic activity">
    <reaction evidence="8">
        <text>Mo-molybdopterin + GTP + H(+) = Mo-molybdopterin guanine dinucleotide + diphosphate</text>
        <dbReference type="Rhea" id="RHEA:34243"/>
        <dbReference type="ChEBI" id="CHEBI:15378"/>
        <dbReference type="ChEBI" id="CHEBI:33019"/>
        <dbReference type="ChEBI" id="CHEBI:37565"/>
        <dbReference type="ChEBI" id="CHEBI:71302"/>
        <dbReference type="ChEBI" id="CHEBI:71310"/>
        <dbReference type="EC" id="2.7.7.77"/>
    </reaction>
</comment>
<dbReference type="Gene3D" id="3.90.550.10">
    <property type="entry name" value="Spore Coat Polysaccharide Biosynthesis Protein SpsA, Chain A"/>
    <property type="match status" value="1"/>
</dbReference>
<dbReference type="InterPro" id="IPR029044">
    <property type="entry name" value="Nucleotide-diphossugar_trans"/>
</dbReference>
<evidence type="ECO:0000259" key="9">
    <source>
        <dbReference type="Pfam" id="PF12804"/>
    </source>
</evidence>
<comment type="cofactor">
    <cofactor evidence="8">
        <name>Mg(2+)</name>
        <dbReference type="ChEBI" id="CHEBI:18420"/>
    </cofactor>
</comment>
<comment type="domain">
    <text evidence="8">The N-terminal domain determines nucleotide recognition and specific binding, while the C-terminal domain determines the specific binding to the target protein.</text>
</comment>
<keyword evidence="11" id="KW-1185">Reference proteome</keyword>
<dbReference type="InterPro" id="IPR025877">
    <property type="entry name" value="MobA-like_NTP_Trfase"/>
</dbReference>
<name>A0ABZ2CJV6_9BACI</name>
<sequence length="202" mass="22529">MKTTAIILAGGQSSRMGTNKALLELNGKTVIEGIVESLEKVADELLIVTNTPADYEFLHLPMTEDHYKGMGPLAGIEAGLSASKTEHNLITACDMPFISVELGNYLLSCLVDYQAAVPEISGRLHPLFAAYRKDVKDAVTKSLEDNQLRIRHFLHSIHVKIVKNDVLKSLRLPDEEIYFFNMNDRNEYEKAFTMSKKIGSES</sequence>
<evidence type="ECO:0000256" key="3">
    <source>
        <dbReference type="ARBA" id="ARBA00022723"/>
    </source>
</evidence>
<dbReference type="PANTHER" id="PTHR19136">
    <property type="entry name" value="MOLYBDENUM COFACTOR GUANYLYLTRANSFERASE"/>
    <property type="match status" value="1"/>
</dbReference>
<evidence type="ECO:0000256" key="2">
    <source>
        <dbReference type="ARBA" id="ARBA00022679"/>
    </source>
</evidence>
<keyword evidence="7 8" id="KW-0501">Molybdenum cofactor biosynthesis</keyword>
<keyword evidence="10" id="KW-0548">Nucleotidyltransferase</keyword>
<keyword evidence="1 8" id="KW-0963">Cytoplasm</keyword>
<dbReference type="GO" id="GO:0061603">
    <property type="term" value="F:molybdenum cofactor guanylyltransferase activity"/>
    <property type="evidence" value="ECO:0007669"/>
    <property type="project" value="UniProtKB-EC"/>
</dbReference>
<comment type="caution">
    <text evidence="8">Lacks conserved residue(s) required for the propagation of feature annotation.</text>
</comment>
<feature type="domain" description="MobA-like NTP transferase" evidence="9">
    <location>
        <begin position="5"/>
        <end position="153"/>
    </location>
</feature>
<dbReference type="SUPFAM" id="SSF53448">
    <property type="entry name" value="Nucleotide-diphospho-sugar transferases"/>
    <property type="match status" value="1"/>
</dbReference>
<dbReference type="InterPro" id="IPR013482">
    <property type="entry name" value="Molybde_CF_guanTrfase"/>
</dbReference>
<evidence type="ECO:0000256" key="7">
    <source>
        <dbReference type="ARBA" id="ARBA00023150"/>
    </source>
</evidence>
<evidence type="ECO:0000256" key="6">
    <source>
        <dbReference type="ARBA" id="ARBA00023134"/>
    </source>
</evidence>
<dbReference type="HAMAP" id="MF_00316">
    <property type="entry name" value="MobA"/>
    <property type="match status" value="1"/>
</dbReference>
<evidence type="ECO:0000313" key="10">
    <source>
        <dbReference type="EMBL" id="WVX81379.1"/>
    </source>
</evidence>
<protein>
    <recommendedName>
        <fullName evidence="8">Probable molybdenum cofactor guanylyltransferase</fullName>
        <shortName evidence="8">MoCo guanylyltransferase</shortName>
        <ecNumber evidence="8">2.7.7.77</ecNumber>
    </recommendedName>
    <alternativeName>
        <fullName evidence="8">GTP:molybdopterin guanylyltransferase</fullName>
    </alternativeName>
    <alternativeName>
        <fullName evidence="8">Mo-MPT guanylyltransferase</fullName>
    </alternativeName>
    <alternativeName>
        <fullName evidence="8">Molybdopterin guanylyltransferase</fullName>
    </alternativeName>
    <alternativeName>
        <fullName evidence="8">Molybdopterin-guanine dinucleotide synthase</fullName>
        <shortName evidence="8">MGD synthase</shortName>
    </alternativeName>
</protein>
<evidence type="ECO:0000256" key="5">
    <source>
        <dbReference type="ARBA" id="ARBA00022842"/>
    </source>
</evidence>
<evidence type="ECO:0000313" key="11">
    <source>
        <dbReference type="Proteomes" id="UP001357223"/>
    </source>
</evidence>
<keyword evidence="5 8" id="KW-0460">Magnesium</keyword>
<reference evidence="10 11" key="1">
    <citation type="submission" date="2023-10" db="EMBL/GenBank/DDBJ databases">
        <title>Niallia locisalis sp.nov. isolated from a salt pond sample.</title>
        <authorList>
            <person name="Li X.-J."/>
            <person name="Dong L."/>
        </authorList>
    </citation>
    <scope>NUCLEOTIDE SEQUENCE [LARGE SCALE GENOMIC DNA]</scope>
    <source>
        <strain evidence="10 11">DSM 29761</strain>
    </source>
</reference>
<comment type="function">
    <text evidence="8">Transfers a GMP moiety from GTP to Mo-molybdopterin (Mo-MPT) cofactor (Moco or molybdenum cofactor) to form Mo-molybdopterin guanine dinucleotide (Mo-MGD) cofactor.</text>
</comment>
<comment type="subcellular location">
    <subcellularLocation>
        <location evidence="8">Cytoplasm</location>
    </subcellularLocation>
</comment>
<evidence type="ECO:0000256" key="4">
    <source>
        <dbReference type="ARBA" id="ARBA00022741"/>
    </source>
</evidence>
<feature type="binding site" evidence="8">
    <location>
        <position position="94"/>
    </location>
    <ligand>
        <name>Mg(2+)</name>
        <dbReference type="ChEBI" id="CHEBI:18420"/>
    </ligand>
</feature>
<dbReference type="RefSeq" id="WP_338450307.1">
    <property type="nucleotide sequence ID" value="NZ_CP137640.1"/>
</dbReference>
<keyword evidence="4 8" id="KW-0547">Nucleotide-binding</keyword>
<keyword evidence="2 8" id="KW-0808">Transferase</keyword>
<dbReference type="PANTHER" id="PTHR19136:SF81">
    <property type="entry name" value="MOLYBDENUM COFACTOR GUANYLYLTRANSFERASE"/>
    <property type="match status" value="1"/>
</dbReference>
<feature type="binding site" evidence="8">
    <location>
        <position position="20"/>
    </location>
    <ligand>
        <name>GTP</name>
        <dbReference type="ChEBI" id="CHEBI:37565"/>
    </ligand>
</feature>
<keyword evidence="3 8" id="KW-0479">Metal-binding</keyword>
<dbReference type="EMBL" id="CP137640">
    <property type="protein sequence ID" value="WVX81379.1"/>
    <property type="molecule type" value="Genomic_DNA"/>
</dbReference>
<dbReference type="EC" id="2.7.7.77" evidence="8"/>